<dbReference type="InterPro" id="IPR002543">
    <property type="entry name" value="FtsK_dom"/>
</dbReference>
<dbReference type="GO" id="GO:0003677">
    <property type="term" value="F:DNA binding"/>
    <property type="evidence" value="ECO:0007669"/>
    <property type="project" value="InterPro"/>
</dbReference>
<dbReference type="InterPro" id="IPR002789">
    <property type="entry name" value="HerA_central"/>
</dbReference>
<dbReference type="STRING" id="1121256.SAMN02746089_00500"/>
<dbReference type="PANTHER" id="PTHR42957:SF2">
    <property type="entry name" value="HELICASE HERA CENTRAL DOMAIN-CONTAINING PROTEIN"/>
    <property type="match status" value="1"/>
</dbReference>
<dbReference type="InterPro" id="IPR027417">
    <property type="entry name" value="P-loop_NTPase"/>
</dbReference>
<feature type="domain" description="FtsK" evidence="2">
    <location>
        <begin position="160"/>
        <end position="490"/>
    </location>
</feature>
<protein>
    <recommendedName>
        <fullName evidence="2">FtsK domain-containing protein</fullName>
    </recommendedName>
</protein>
<dbReference type="Proteomes" id="UP000184088">
    <property type="component" value="Unassembled WGS sequence"/>
</dbReference>
<reference evidence="3 4" key="1">
    <citation type="submission" date="2016-11" db="EMBL/GenBank/DDBJ databases">
        <authorList>
            <person name="Jaros S."/>
            <person name="Januszkiewicz K."/>
            <person name="Wedrychowicz H."/>
        </authorList>
    </citation>
    <scope>NUCLEOTIDE SEQUENCE [LARGE SCALE GENOMIC DNA]</scope>
    <source>
        <strain evidence="3 4">DSM 17918</strain>
    </source>
</reference>
<dbReference type="RefSeq" id="WP_073341523.1">
    <property type="nucleotide sequence ID" value="NZ_FQVH01000003.1"/>
</dbReference>
<evidence type="ECO:0000313" key="3">
    <source>
        <dbReference type="EMBL" id="SHE59871.1"/>
    </source>
</evidence>
<gene>
    <name evidence="3" type="ORF">SAMN02746089_00500</name>
</gene>
<sequence length="620" mass="69793">MRVVGTTTEHEALIVSRERPFRINEILIIEDTAGAIRVEVIKTQSLNPLLPESNYGSGLLDDTALGTLKAMGFAPEEETLYIAQVRVLGELDIPITVGAQARVPHFSEIQDLLVPKDIPRALLMGVIRGTEELYETLPDALKDLEYTVDQESGELVPQNGVPFFFDIEKMDQYPHIGIFGGSGSGKSYAMRVLIEELMAKRLPTLVFDPHYELDFSQPIFGVDPGKCLALRDRFVLFELGTDVGIRFDSITESELIVLLRSSMGEFTENMEHAARRLYKRGDSLQSYRQRIEDVMWILSHKKEMDELVRVNPEPDTREARLVELYSQYSQAQLSEYSLSAVARRVDALEMSGLFKGDSVPLEEGLKSGKTVVVRGPIKNLNIFAVYIIRHLYNKRRQYRDAITHTGRAGEEFFPPFFIVTDEAHNLVPKATGLNDYAPARPIFREIAQEGRKYGVFLVLATQRPALLDDTVNAQLNTKFILRTVRAQDIDTIQRETDLTPSETARLPYLTSGNAFISSAITGRTVPVRIRASWTSSPHAQSPFEEWRAYIESRGDDLYQVVRDLLPFNTMQLAAVAGKCAERLGRDVTVDELSEALDRWLAQGKIKSSIGRIGNMRVYTA</sequence>
<dbReference type="PANTHER" id="PTHR42957">
    <property type="entry name" value="HELICASE MJ1565-RELATED"/>
    <property type="match status" value="1"/>
</dbReference>
<organism evidence="3 4">
    <name type="scientific">Caldanaerobius fijiensis DSM 17918</name>
    <dbReference type="NCBI Taxonomy" id="1121256"/>
    <lineage>
        <taxon>Bacteria</taxon>
        <taxon>Bacillati</taxon>
        <taxon>Bacillota</taxon>
        <taxon>Clostridia</taxon>
        <taxon>Thermoanaerobacterales</taxon>
        <taxon>Thermoanaerobacteraceae</taxon>
        <taxon>Caldanaerobius</taxon>
    </lineage>
</organism>
<dbReference type="GO" id="GO:0005524">
    <property type="term" value="F:ATP binding"/>
    <property type="evidence" value="ECO:0007669"/>
    <property type="project" value="UniProtKB-UniRule"/>
</dbReference>
<dbReference type="SUPFAM" id="SSF52540">
    <property type="entry name" value="P-loop containing nucleoside triphosphate hydrolases"/>
    <property type="match status" value="1"/>
</dbReference>
<keyword evidence="1" id="KW-0067">ATP-binding</keyword>
<evidence type="ECO:0000313" key="4">
    <source>
        <dbReference type="Proteomes" id="UP000184088"/>
    </source>
</evidence>
<accession>A0A1M4UT06</accession>
<dbReference type="CDD" id="cd01127">
    <property type="entry name" value="TrwB_TraG_TraD_VirD4"/>
    <property type="match status" value="1"/>
</dbReference>
<dbReference type="Pfam" id="PF01935">
    <property type="entry name" value="DUF87"/>
    <property type="match status" value="1"/>
</dbReference>
<feature type="binding site" evidence="1">
    <location>
        <begin position="180"/>
        <end position="187"/>
    </location>
    <ligand>
        <name>ATP</name>
        <dbReference type="ChEBI" id="CHEBI:30616"/>
    </ligand>
</feature>
<dbReference type="AlphaFoldDB" id="A0A1M4UT06"/>
<dbReference type="EMBL" id="FQVH01000003">
    <property type="protein sequence ID" value="SHE59871.1"/>
    <property type="molecule type" value="Genomic_DNA"/>
</dbReference>
<evidence type="ECO:0000259" key="2">
    <source>
        <dbReference type="PROSITE" id="PS50901"/>
    </source>
</evidence>
<keyword evidence="4" id="KW-1185">Reference proteome</keyword>
<dbReference type="PROSITE" id="PS50901">
    <property type="entry name" value="FTSK"/>
    <property type="match status" value="1"/>
</dbReference>
<dbReference type="OrthoDB" id="9806951at2"/>
<name>A0A1M4UT06_9THEO</name>
<dbReference type="InterPro" id="IPR008571">
    <property type="entry name" value="HerA-like"/>
</dbReference>
<proteinExistence type="predicted"/>
<dbReference type="Gene3D" id="3.40.50.300">
    <property type="entry name" value="P-loop containing nucleotide triphosphate hydrolases"/>
    <property type="match status" value="2"/>
</dbReference>
<keyword evidence="1" id="KW-0547">Nucleotide-binding</keyword>
<evidence type="ECO:0000256" key="1">
    <source>
        <dbReference type="PROSITE-ProRule" id="PRU00289"/>
    </source>
</evidence>